<sequence>MEGPCSPIFIHFTTVIITDLHLVCMEIWVTVDMEISAVEMTLVPIADFPEISAMAEIMTTALATTTITEDITIMGYNNYGY</sequence>
<comment type="caution">
    <text evidence="1">The sequence shown here is derived from an EMBL/GenBank/DDBJ whole genome shotgun (WGS) entry which is preliminary data.</text>
</comment>
<dbReference type="RefSeq" id="WP_020817127.1">
    <property type="nucleotide sequence ID" value="NZ_ATAY01000094.1"/>
</dbReference>
<evidence type="ECO:0000313" key="2">
    <source>
        <dbReference type="Proteomes" id="UP000016860"/>
    </source>
</evidence>
<name>U4QY99_9FIRM</name>
<dbReference type="EMBL" id="ATAY01000094">
    <property type="protein sequence ID" value="EPR08137.1"/>
    <property type="molecule type" value="Genomic_DNA"/>
</dbReference>
<dbReference type="AlphaFoldDB" id="U4QY99"/>
<evidence type="ECO:0000313" key="1">
    <source>
        <dbReference type="EMBL" id="EPR08137.1"/>
    </source>
</evidence>
<reference evidence="1 2" key="1">
    <citation type="journal article" date="2013" name="Genome Announc.">
        <title>Draft Genome Sequence of the Cellulolytic Bacterium Clostridium papyrosolvens C7 (ATCC 700395).</title>
        <authorList>
            <person name="Zepeda V."/>
            <person name="Dassa B."/>
            <person name="Borovok I."/>
            <person name="Lamed R."/>
            <person name="Bayer E.A."/>
            <person name="Cate J.H."/>
        </authorList>
    </citation>
    <scope>NUCLEOTIDE SEQUENCE [LARGE SCALE GENOMIC DNA]</scope>
    <source>
        <strain evidence="1 2">C7</strain>
    </source>
</reference>
<dbReference type="Proteomes" id="UP000016860">
    <property type="component" value="Unassembled WGS sequence"/>
</dbReference>
<gene>
    <name evidence="1" type="ORF">L323_18795</name>
</gene>
<dbReference type="STRING" id="1330534.L323_18795"/>
<organism evidence="1 2">
    <name type="scientific">Ruminiclostridium papyrosolvens C7</name>
    <dbReference type="NCBI Taxonomy" id="1330534"/>
    <lineage>
        <taxon>Bacteria</taxon>
        <taxon>Bacillati</taxon>
        <taxon>Bacillota</taxon>
        <taxon>Clostridia</taxon>
        <taxon>Eubacteriales</taxon>
        <taxon>Oscillospiraceae</taxon>
        <taxon>Ruminiclostridium</taxon>
    </lineage>
</organism>
<protein>
    <submittedName>
        <fullName evidence="1">Uncharacterized protein</fullName>
    </submittedName>
</protein>
<accession>U4QY99</accession>
<proteinExistence type="predicted"/>
<dbReference type="PATRIC" id="fig|1330534.3.peg.3733"/>